<keyword evidence="7" id="KW-1185">Reference proteome</keyword>
<evidence type="ECO:0000313" key="6">
    <source>
        <dbReference type="EMBL" id="CTQ43722.1"/>
    </source>
</evidence>
<accession>A0A0M6Y0T3</accession>
<protein>
    <recommendedName>
        <fullName evidence="5">Methylthioribose-1-phosphate isomerase</fullName>
        <shortName evidence="5">M1Pi</shortName>
        <shortName evidence="5">MTR-1-P isomerase</shortName>
        <ecNumber evidence="5">5.3.1.23</ecNumber>
    </recommendedName>
    <alternativeName>
        <fullName evidence="5">S-methyl-5-thioribose-1-phosphate isomerase</fullName>
    </alternativeName>
</protein>
<evidence type="ECO:0000256" key="3">
    <source>
        <dbReference type="ARBA" id="ARBA00051169"/>
    </source>
</evidence>
<evidence type="ECO:0000313" key="7">
    <source>
        <dbReference type="Proteomes" id="UP000048926"/>
    </source>
</evidence>
<feature type="binding site" evidence="5">
    <location>
        <begin position="254"/>
        <end position="255"/>
    </location>
    <ligand>
        <name>substrate</name>
    </ligand>
</feature>
<proteinExistence type="inferred from homology"/>
<dbReference type="AlphaFoldDB" id="A0A0M6Y0T3"/>
<dbReference type="NCBIfam" id="TIGR00524">
    <property type="entry name" value="eIF-2B_rel"/>
    <property type="match status" value="1"/>
</dbReference>
<feature type="binding site" evidence="5">
    <location>
        <position position="90"/>
    </location>
    <ligand>
        <name>substrate</name>
    </ligand>
</feature>
<feature type="site" description="Transition state stabilizer" evidence="5">
    <location>
        <position position="164"/>
    </location>
</feature>
<dbReference type="Pfam" id="PF01008">
    <property type="entry name" value="IF-2B"/>
    <property type="match status" value="1"/>
</dbReference>
<dbReference type="NCBIfam" id="NF004326">
    <property type="entry name" value="PRK05720.1"/>
    <property type="match status" value="1"/>
</dbReference>
<dbReference type="UniPathway" id="UPA00904">
    <property type="reaction ID" value="UER00874"/>
</dbReference>
<evidence type="ECO:0000256" key="1">
    <source>
        <dbReference type="ARBA" id="ARBA00023235"/>
    </source>
</evidence>
<dbReference type="SUPFAM" id="SSF100950">
    <property type="entry name" value="NagB/RpiA/CoA transferase-like"/>
    <property type="match status" value="1"/>
</dbReference>
<comment type="function">
    <text evidence="4">Catalyzes the interconversion of methylthioribose-1-phosphate (MTR-1-P) into methylthioribulose-1-phosphate (MTRu-1-P). Also catalyzes the interconversion of 5-deoxyribose 1-phosphate and 5-deoxyribulose 1-phosphate. Part of a bifunctional DHAP-shunt salvage pathway for SAM by-products.</text>
</comment>
<dbReference type="PANTHER" id="PTHR43475">
    <property type="entry name" value="METHYLTHIORIBOSE-1-PHOSPHATE ISOMERASE"/>
    <property type="match status" value="1"/>
</dbReference>
<feature type="active site" description="Proton donor" evidence="5">
    <location>
        <position position="244"/>
    </location>
</feature>
<comment type="pathway">
    <text evidence="5">Amino-acid biosynthesis; L-methionine biosynthesis via salvage pathway; L-methionine from S-methyl-5-thio-alpha-D-ribose 1-phosphate: step 1/6.</text>
</comment>
<comment type="catalytic activity">
    <reaction evidence="3">
        <text>5-(methylsulfanyl)-alpha-D-ribose 1-phosphate = 5-(methylsulfanyl)-D-ribulose 1-phosphate</text>
        <dbReference type="Rhea" id="RHEA:19989"/>
        <dbReference type="ChEBI" id="CHEBI:58533"/>
        <dbReference type="ChEBI" id="CHEBI:58548"/>
        <dbReference type="EC" id="5.3.1.23"/>
    </reaction>
    <physiologicalReaction direction="left-to-right" evidence="3">
        <dbReference type="Rhea" id="RHEA:19990"/>
    </physiologicalReaction>
</comment>
<dbReference type="NCBIfam" id="TIGR00512">
    <property type="entry name" value="salvage_mtnA"/>
    <property type="match status" value="1"/>
</dbReference>
<dbReference type="EC" id="5.3.1.23" evidence="5"/>
<reference evidence="7" key="1">
    <citation type="submission" date="2015-07" db="EMBL/GenBank/DDBJ databases">
        <authorList>
            <person name="Rodrigo-Torres Lidia"/>
            <person name="Arahal R.David."/>
        </authorList>
    </citation>
    <scope>NUCLEOTIDE SEQUENCE [LARGE SCALE GENOMIC DNA]</scope>
    <source>
        <strain evidence="7">CECT 4801</strain>
    </source>
</reference>
<keyword evidence="5" id="KW-0486">Methionine biosynthesis</keyword>
<dbReference type="RefSeq" id="WP_022998147.1">
    <property type="nucleotide sequence ID" value="NZ_CXST01000001.1"/>
</dbReference>
<comment type="similarity">
    <text evidence="5">Belongs to the EIF-2B alpha/beta/delta subunits family. MtnA subfamily.</text>
</comment>
<dbReference type="FunFam" id="1.20.120.420:FF:000003">
    <property type="entry name" value="Methylthioribose-1-phosphate isomerase"/>
    <property type="match status" value="1"/>
</dbReference>
<dbReference type="InterPro" id="IPR000649">
    <property type="entry name" value="IF-2B-related"/>
</dbReference>
<dbReference type="InterPro" id="IPR011559">
    <property type="entry name" value="Initiation_fac_2B_a/b/d"/>
</dbReference>
<dbReference type="Gene3D" id="1.20.120.420">
    <property type="entry name" value="translation initiation factor eif-2b, domain 1"/>
    <property type="match status" value="1"/>
</dbReference>
<dbReference type="InterPro" id="IPR037171">
    <property type="entry name" value="NagB/RpiA_transferase-like"/>
</dbReference>
<dbReference type="OrthoDB" id="9803436at2"/>
<evidence type="ECO:0000256" key="2">
    <source>
        <dbReference type="ARBA" id="ARBA00050906"/>
    </source>
</evidence>
<sequence>MNVDGKKYRTIWLAEDGGSVEIIDQTRFPHTFETIRLHTMEDAAHAIRFMQVRGAPLIGATAAYGVALAMRTDASDDNLHAACSSLLETRPTAVNLQWALDKARRTLVRLAPEIREEAAFKLANDICDEDIAINMAIGMHGMELIAAISRLKRAGEPVNILTHCNAGWLATVDWGTATAPIYMSHDGGIPVHVWVDETRPRNQGAFLTAWELGQHGVPHTVIVDNAGGHLMQHGEVDIVITGTDRTTATGDVCNKIGTYLKALAAKDNSVPFYVALPSPTIDFSLSDGIRQIPIEERGGEEVSRITGRTSTGEIETVDIVADGSPVGNPAFDVTPARLVTGLITERGVLEANRKAIADAFPERVRASA</sequence>
<evidence type="ECO:0000256" key="5">
    <source>
        <dbReference type="HAMAP-Rule" id="MF_01678"/>
    </source>
</evidence>
<feature type="binding site" evidence="5">
    <location>
        <position position="203"/>
    </location>
    <ligand>
        <name>substrate</name>
    </ligand>
</feature>
<dbReference type="STRING" id="187304.B0E33_19175"/>
<dbReference type="GO" id="GO:0046523">
    <property type="term" value="F:S-methyl-5-thioribose-1-phosphate isomerase activity"/>
    <property type="evidence" value="ECO:0007669"/>
    <property type="project" value="UniProtKB-UniRule"/>
</dbReference>
<dbReference type="FunFam" id="3.40.50.10470:FF:000006">
    <property type="entry name" value="Methylthioribose-1-phosphate isomerase"/>
    <property type="match status" value="1"/>
</dbReference>
<dbReference type="Proteomes" id="UP000048926">
    <property type="component" value="Unassembled WGS sequence"/>
</dbReference>
<dbReference type="InterPro" id="IPR027363">
    <property type="entry name" value="M1Pi_N"/>
</dbReference>
<evidence type="ECO:0000256" key="4">
    <source>
        <dbReference type="ARBA" id="ARBA00058145"/>
    </source>
</evidence>
<name>A0A0M6Y0T3_9HYPH</name>
<feature type="binding site" evidence="5">
    <location>
        <begin position="53"/>
        <end position="55"/>
    </location>
    <ligand>
        <name>substrate</name>
    </ligand>
</feature>
<dbReference type="InterPro" id="IPR005251">
    <property type="entry name" value="IF-M1Pi"/>
</dbReference>
<dbReference type="InterPro" id="IPR042529">
    <property type="entry name" value="IF_2B-like_C"/>
</dbReference>
<gene>
    <name evidence="6" type="primary">mtnA_1</name>
    <name evidence="5" type="synonym">mtnA</name>
    <name evidence="6" type="ORF">LAL4801_02162</name>
</gene>
<dbReference type="EMBL" id="CXST01000001">
    <property type="protein sequence ID" value="CTQ43722.1"/>
    <property type="molecule type" value="Genomic_DNA"/>
</dbReference>
<dbReference type="Gene3D" id="3.40.50.10470">
    <property type="entry name" value="Translation initiation factor eif-2b, domain 2"/>
    <property type="match status" value="1"/>
</dbReference>
<keyword evidence="5" id="KW-0028">Amino-acid biosynthesis</keyword>
<dbReference type="HAMAP" id="MF_01678">
    <property type="entry name" value="Salvage_MtnA"/>
    <property type="match status" value="1"/>
</dbReference>
<dbReference type="PANTHER" id="PTHR43475:SF1">
    <property type="entry name" value="METHYLTHIORIBOSE-1-PHOSPHATE ISOMERASE"/>
    <property type="match status" value="1"/>
</dbReference>
<dbReference type="GO" id="GO:0019509">
    <property type="term" value="P:L-methionine salvage from methylthioadenosine"/>
    <property type="evidence" value="ECO:0007669"/>
    <property type="project" value="UniProtKB-UniRule"/>
</dbReference>
<keyword evidence="1 5" id="KW-0413">Isomerase</keyword>
<organism evidence="6 7">
    <name type="scientific">Roseibium aggregatum</name>
    <dbReference type="NCBI Taxonomy" id="187304"/>
    <lineage>
        <taxon>Bacteria</taxon>
        <taxon>Pseudomonadati</taxon>
        <taxon>Pseudomonadota</taxon>
        <taxon>Alphaproteobacteria</taxon>
        <taxon>Hyphomicrobiales</taxon>
        <taxon>Stappiaceae</taxon>
        <taxon>Roseibium</taxon>
    </lineage>
</organism>
<comment type="catalytic activity">
    <reaction evidence="2">
        <text>5-deoxy-alpha-D-ribose 1-phosphate = 5-deoxy-D-ribulose 1-phosphate</text>
        <dbReference type="Rhea" id="RHEA:61296"/>
        <dbReference type="ChEBI" id="CHEBI:58749"/>
        <dbReference type="ChEBI" id="CHEBI:144504"/>
    </reaction>
    <physiologicalReaction direction="left-to-right" evidence="2">
        <dbReference type="Rhea" id="RHEA:61297"/>
    </physiologicalReaction>
</comment>